<feature type="domain" description="DUF2726" evidence="2">
    <location>
        <begin position="61"/>
        <end position="178"/>
    </location>
</feature>
<proteinExistence type="predicted"/>
<dbReference type="Pfam" id="PF10881">
    <property type="entry name" value="DUF2726"/>
    <property type="match status" value="1"/>
</dbReference>
<evidence type="ECO:0000259" key="2">
    <source>
        <dbReference type="Pfam" id="PF10881"/>
    </source>
</evidence>
<dbReference type="AlphaFoldDB" id="A0A366ESF3"/>
<keyword evidence="1" id="KW-1133">Transmembrane helix</keyword>
<reference evidence="3 4" key="1">
    <citation type="submission" date="2018-06" db="EMBL/GenBank/DDBJ databases">
        <title>Genomic Encyclopedia of Type Strains, Phase IV (KMG-IV): sequencing the most valuable type-strain genomes for metagenomic binning, comparative biology and taxonomic classification.</title>
        <authorList>
            <person name="Goeker M."/>
        </authorList>
    </citation>
    <scope>NUCLEOTIDE SEQUENCE [LARGE SCALE GENOMIC DNA]</scope>
    <source>
        <strain evidence="3 4">DSM 24875</strain>
    </source>
</reference>
<dbReference type="InterPro" id="IPR024402">
    <property type="entry name" value="DUF2726"/>
</dbReference>
<dbReference type="Proteomes" id="UP000253529">
    <property type="component" value="Unassembled WGS sequence"/>
</dbReference>
<evidence type="ECO:0000313" key="3">
    <source>
        <dbReference type="EMBL" id="RBP05234.1"/>
    </source>
</evidence>
<dbReference type="RefSeq" id="WP_113891883.1">
    <property type="nucleotide sequence ID" value="NZ_QNRK01000035.1"/>
</dbReference>
<keyword evidence="4" id="KW-1185">Reference proteome</keyword>
<organism evidence="3 4">
    <name type="scientific">Roseiarcus fermentans</name>
    <dbReference type="NCBI Taxonomy" id="1473586"/>
    <lineage>
        <taxon>Bacteria</taxon>
        <taxon>Pseudomonadati</taxon>
        <taxon>Pseudomonadota</taxon>
        <taxon>Alphaproteobacteria</taxon>
        <taxon>Hyphomicrobiales</taxon>
        <taxon>Roseiarcaceae</taxon>
        <taxon>Roseiarcus</taxon>
    </lineage>
</organism>
<dbReference type="OrthoDB" id="5782056at2"/>
<dbReference type="EMBL" id="QNRK01000035">
    <property type="protein sequence ID" value="RBP05234.1"/>
    <property type="molecule type" value="Genomic_DNA"/>
</dbReference>
<keyword evidence="1" id="KW-0472">Membrane</keyword>
<evidence type="ECO:0000313" key="4">
    <source>
        <dbReference type="Proteomes" id="UP000253529"/>
    </source>
</evidence>
<name>A0A366ESF3_9HYPH</name>
<gene>
    <name evidence="3" type="ORF">DFR50_13524</name>
</gene>
<evidence type="ECO:0000256" key="1">
    <source>
        <dbReference type="SAM" id="Phobius"/>
    </source>
</evidence>
<keyword evidence="1" id="KW-0812">Transmembrane</keyword>
<sequence>MTGTLAYVAQAFGENSRTGLAALLERPAALFYVVGVVSVLALALRGLRAENRVGYRRGRFLSANEKIFLRTLDAALGRGYRAFAQVRLAEIANPADSANVHLRRRALNAVMAKSVDFVICDVLTLDPVAAIEVDDRSHLLPERRDRDAFVNAVFAEIGLPLLRVKAQRTYSVAELRALFARVDLCVPPPTHGAPSCDSSSSPD</sequence>
<accession>A0A366ESF3</accession>
<comment type="caution">
    <text evidence="3">The sequence shown here is derived from an EMBL/GenBank/DDBJ whole genome shotgun (WGS) entry which is preliminary data.</text>
</comment>
<protein>
    <submittedName>
        <fullName evidence="3">Uncharacterized protein DUF2726</fullName>
    </submittedName>
</protein>
<feature type="transmembrane region" description="Helical" evidence="1">
    <location>
        <begin position="29"/>
        <end position="47"/>
    </location>
</feature>